<dbReference type="VEuPathDB" id="FungiDB:HpaG800298"/>
<dbReference type="Pfam" id="PF00069">
    <property type="entry name" value="Pkinase"/>
    <property type="match status" value="1"/>
</dbReference>
<dbReference type="GO" id="GO:0005524">
    <property type="term" value="F:ATP binding"/>
    <property type="evidence" value="ECO:0007669"/>
    <property type="project" value="UniProtKB-UniRule"/>
</dbReference>
<protein>
    <recommendedName>
        <fullName evidence="2">Protein kinase domain-containing protein</fullName>
    </recommendedName>
</protein>
<dbReference type="EMBL" id="JH597777">
    <property type="status" value="NOT_ANNOTATED_CDS"/>
    <property type="molecule type" value="Genomic_DNA"/>
</dbReference>
<reference evidence="3" key="2">
    <citation type="submission" date="2015-06" db="UniProtKB">
        <authorList>
            <consortium name="EnsemblProtists"/>
        </authorList>
    </citation>
    <scope>IDENTIFICATION</scope>
    <source>
        <strain evidence="3">Emoy2</strain>
    </source>
</reference>
<dbReference type="InterPro" id="IPR000719">
    <property type="entry name" value="Prot_kinase_dom"/>
</dbReference>
<dbReference type="STRING" id="559515.M4B201"/>
<evidence type="ECO:0000313" key="4">
    <source>
        <dbReference type="Proteomes" id="UP000011713"/>
    </source>
</evidence>
<evidence type="ECO:0000256" key="1">
    <source>
        <dbReference type="PROSITE-ProRule" id="PRU10141"/>
    </source>
</evidence>
<dbReference type="Gene3D" id="1.10.510.10">
    <property type="entry name" value="Transferase(Phosphotransferase) domain 1"/>
    <property type="match status" value="1"/>
</dbReference>
<reference evidence="4" key="1">
    <citation type="journal article" date="2010" name="Science">
        <title>Signatures of adaptation to obligate biotrophy in the Hyaloperonospora arabidopsidis genome.</title>
        <authorList>
            <person name="Baxter L."/>
            <person name="Tripathy S."/>
            <person name="Ishaque N."/>
            <person name="Boot N."/>
            <person name="Cabral A."/>
            <person name="Kemen E."/>
            <person name="Thines M."/>
            <person name="Ah-Fong A."/>
            <person name="Anderson R."/>
            <person name="Badejoko W."/>
            <person name="Bittner-Eddy P."/>
            <person name="Boore J.L."/>
            <person name="Chibucos M.C."/>
            <person name="Coates M."/>
            <person name="Dehal P."/>
            <person name="Delehaunty K."/>
            <person name="Dong S."/>
            <person name="Downton P."/>
            <person name="Dumas B."/>
            <person name="Fabro G."/>
            <person name="Fronick C."/>
            <person name="Fuerstenberg S.I."/>
            <person name="Fulton L."/>
            <person name="Gaulin E."/>
            <person name="Govers F."/>
            <person name="Hughes L."/>
            <person name="Humphray S."/>
            <person name="Jiang R.H."/>
            <person name="Judelson H."/>
            <person name="Kamoun S."/>
            <person name="Kyung K."/>
            <person name="Meijer H."/>
            <person name="Minx P."/>
            <person name="Morris P."/>
            <person name="Nelson J."/>
            <person name="Phuntumart V."/>
            <person name="Qutob D."/>
            <person name="Rehmany A."/>
            <person name="Rougon-Cardoso A."/>
            <person name="Ryden P."/>
            <person name="Torto-Alalibo T."/>
            <person name="Studholme D."/>
            <person name="Wang Y."/>
            <person name="Win J."/>
            <person name="Wood J."/>
            <person name="Clifton S.W."/>
            <person name="Rogers J."/>
            <person name="Van den Ackerveken G."/>
            <person name="Jones J.D."/>
            <person name="McDowell J.M."/>
            <person name="Beynon J."/>
            <person name="Tyler B.M."/>
        </authorList>
    </citation>
    <scope>NUCLEOTIDE SEQUENCE [LARGE SCALE GENOMIC DNA]</scope>
    <source>
        <strain evidence="4">Emoy2</strain>
    </source>
</reference>
<proteinExistence type="predicted"/>
<dbReference type="SUPFAM" id="SSF56112">
    <property type="entry name" value="Protein kinase-like (PK-like)"/>
    <property type="match status" value="1"/>
</dbReference>
<keyword evidence="1" id="KW-0067">ATP-binding</keyword>
<evidence type="ECO:0000313" key="3">
    <source>
        <dbReference type="EnsemblProtists" id="HpaP800298"/>
    </source>
</evidence>
<dbReference type="SMART" id="SM00220">
    <property type="entry name" value="S_TKc"/>
    <property type="match status" value="1"/>
</dbReference>
<evidence type="ECO:0000259" key="2">
    <source>
        <dbReference type="PROSITE" id="PS50011"/>
    </source>
</evidence>
<dbReference type="PROSITE" id="PS00107">
    <property type="entry name" value="PROTEIN_KINASE_ATP"/>
    <property type="match status" value="1"/>
</dbReference>
<accession>M4B201</accession>
<dbReference type="OMA" id="CYEEATR"/>
<dbReference type="PROSITE" id="PS50011">
    <property type="entry name" value="PROTEIN_KINASE_DOM"/>
    <property type="match status" value="1"/>
</dbReference>
<feature type="domain" description="Protein kinase" evidence="2">
    <location>
        <begin position="144"/>
        <end position="422"/>
    </location>
</feature>
<dbReference type="Gene3D" id="3.30.200.20">
    <property type="entry name" value="Phosphorylase Kinase, domain 1"/>
    <property type="match status" value="1"/>
</dbReference>
<dbReference type="InterPro" id="IPR011009">
    <property type="entry name" value="Kinase-like_dom_sf"/>
</dbReference>
<feature type="binding site" evidence="1">
    <location>
        <position position="173"/>
    </location>
    <ligand>
        <name>ATP</name>
        <dbReference type="ChEBI" id="CHEBI:30616"/>
    </ligand>
</feature>
<dbReference type="InParanoid" id="M4B201"/>
<dbReference type="AlphaFoldDB" id="M4B201"/>
<dbReference type="GO" id="GO:0004672">
    <property type="term" value="F:protein kinase activity"/>
    <property type="evidence" value="ECO:0007669"/>
    <property type="project" value="InterPro"/>
</dbReference>
<dbReference type="PANTHER" id="PTHR24347">
    <property type="entry name" value="SERINE/THREONINE-PROTEIN KINASE"/>
    <property type="match status" value="1"/>
</dbReference>
<dbReference type="HOGENOM" id="CLU_000288_63_0_1"/>
<sequence length="431" mass="47630">MRRLVSATSQSGSSASRRAFARFKALQVAAEKAGLQTKSMEMETTWFFSSKSRSLQMEKVEAAAGSWKVHGSLLFVGMAAAASVGAFVWLTSESETQCEVVAEELKDKQAADNVVVLCGSCGTSSRDHHNVNSTTSTRYFDAEYEPKKVLGRGSFGIVMQCLHKQTGRVAAVKMLQKSAGNEEEIEREKQALERLEKAGGHASLVGYMGAYFHNDFHYIVLEYVPGISLHSFMEKHHTLDATWSLQLVSQLASALQFMHEADVVHRDLKPENIMAIGDRGGTESLSGQQQNEDVMLKIIDLGSAGRGSQPESIDKPRTTNLSGTRCYWSPEVLQCQDMTTAMDMWALGCILYILLSGRHPFDLTGSSTEDEILHRVKTEPVSFLTPVWHSVSVEIKDLIRGLLEKDPRRRFSAAQVLDHLSLLRGTTKANP</sequence>
<keyword evidence="4" id="KW-1185">Reference proteome</keyword>
<organism evidence="3 4">
    <name type="scientific">Hyaloperonospora arabidopsidis (strain Emoy2)</name>
    <name type="common">Downy mildew agent</name>
    <name type="synonym">Peronospora arabidopsidis</name>
    <dbReference type="NCBI Taxonomy" id="559515"/>
    <lineage>
        <taxon>Eukaryota</taxon>
        <taxon>Sar</taxon>
        <taxon>Stramenopiles</taxon>
        <taxon>Oomycota</taxon>
        <taxon>Peronosporomycetes</taxon>
        <taxon>Peronosporales</taxon>
        <taxon>Peronosporaceae</taxon>
        <taxon>Hyaloperonospora</taxon>
    </lineage>
</organism>
<dbReference type="Proteomes" id="UP000011713">
    <property type="component" value="Unassembled WGS sequence"/>
</dbReference>
<dbReference type="EnsemblProtists" id="HpaT800298">
    <property type="protein sequence ID" value="HpaP800298"/>
    <property type="gene ID" value="HpaG800298"/>
</dbReference>
<name>M4B201_HYAAE</name>
<dbReference type="eggNOG" id="KOG0032">
    <property type="taxonomic scope" value="Eukaryota"/>
</dbReference>
<keyword evidence="1" id="KW-0547">Nucleotide-binding</keyword>
<dbReference type="InterPro" id="IPR017441">
    <property type="entry name" value="Protein_kinase_ATP_BS"/>
</dbReference>